<dbReference type="AlphaFoldDB" id="A0A291HU51"/>
<proteinExistence type="predicted"/>
<dbReference type="KEGG" id="zdf:AN401_19085"/>
<organism evidence="3 4">
    <name type="scientific">Zobellella denitrificans</name>
    <dbReference type="NCBI Taxonomy" id="347534"/>
    <lineage>
        <taxon>Bacteria</taxon>
        <taxon>Pseudomonadati</taxon>
        <taxon>Pseudomonadota</taxon>
        <taxon>Gammaproteobacteria</taxon>
        <taxon>Aeromonadales</taxon>
        <taxon>Aeromonadaceae</taxon>
        <taxon>Zobellella</taxon>
    </lineage>
</organism>
<dbReference type="EMBL" id="CP012621">
    <property type="protein sequence ID" value="ATG75690.1"/>
    <property type="molecule type" value="Genomic_DNA"/>
</dbReference>
<feature type="signal peptide" evidence="2">
    <location>
        <begin position="1"/>
        <end position="20"/>
    </location>
</feature>
<name>A0A291HU51_9GAMM</name>
<evidence type="ECO:0000256" key="2">
    <source>
        <dbReference type="SAM" id="SignalP"/>
    </source>
</evidence>
<protein>
    <recommendedName>
        <fullName evidence="5">Type II secretion system protein GspC N-terminal domain-containing protein</fullName>
    </recommendedName>
</protein>
<evidence type="ECO:0000313" key="3">
    <source>
        <dbReference type="EMBL" id="ATG75690.1"/>
    </source>
</evidence>
<evidence type="ECO:0000313" key="4">
    <source>
        <dbReference type="Proteomes" id="UP000217763"/>
    </source>
</evidence>
<evidence type="ECO:0000256" key="1">
    <source>
        <dbReference type="SAM" id="MobiDB-lite"/>
    </source>
</evidence>
<gene>
    <name evidence="3" type="ORF">AN401_19085</name>
</gene>
<dbReference type="RefSeq" id="WP_176442013.1">
    <property type="nucleotide sequence ID" value="NZ_CP012621.1"/>
</dbReference>
<feature type="compositionally biased region" description="Low complexity" evidence="1">
    <location>
        <begin position="180"/>
        <end position="190"/>
    </location>
</feature>
<feature type="region of interest" description="Disordered" evidence="1">
    <location>
        <begin position="135"/>
        <end position="190"/>
    </location>
</feature>
<evidence type="ECO:0008006" key="5">
    <source>
        <dbReference type="Google" id="ProtNLM"/>
    </source>
</evidence>
<keyword evidence="2" id="KW-0732">Signal</keyword>
<reference evidence="4" key="1">
    <citation type="submission" date="2015-09" db="EMBL/GenBank/DDBJ databases">
        <authorList>
            <person name="Shao Z."/>
            <person name="Wang L."/>
        </authorList>
    </citation>
    <scope>NUCLEOTIDE SEQUENCE [LARGE SCALE GENOMIC DNA]</scope>
    <source>
        <strain evidence="4">F13-1</strain>
    </source>
</reference>
<accession>A0A291HU51</accession>
<dbReference type="Proteomes" id="UP000217763">
    <property type="component" value="Chromosome"/>
</dbReference>
<sequence>MKPWLLLLALPALWLPASRAQDDGAPAPGYPPLEQFDEIINRPLFDESRRPQAGTDDEDPVSESAAAMREKWRLTGVVWEGDQQLALFSERQGEGRARLKVGMYLDGGWQLEEIATDAVTLSDGVQSLRLDLWEPRLPSSRPLADEPAAEVPAGQEGTPEAAPAEPGDGNGDTVTEPDNNNEQGSSGESS</sequence>
<feature type="chain" id="PRO_5013104131" description="Type II secretion system protein GspC N-terminal domain-containing protein" evidence="2">
    <location>
        <begin position="21"/>
        <end position="190"/>
    </location>
</feature>
<keyword evidence="4" id="KW-1185">Reference proteome</keyword>
<feature type="region of interest" description="Disordered" evidence="1">
    <location>
        <begin position="44"/>
        <end position="65"/>
    </location>
</feature>